<organism evidence="2 3">
    <name type="scientific">Caulobacter vibrioides (strain ATCC 19089 / CIP 103742 / CB 15)</name>
    <name type="common">Caulobacter crescentus</name>
    <dbReference type="NCBI Taxonomy" id="190650"/>
    <lineage>
        <taxon>Bacteria</taxon>
        <taxon>Pseudomonadati</taxon>
        <taxon>Pseudomonadota</taxon>
        <taxon>Alphaproteobacteria</taxon>
        <taxon>Caulobacterales</taxon>
        <taxon>Caulobacteraceae</taxon>
        <taxon>Caulobacter</taxon>
    </lineage>
</organism>
<evidence type="ECO:0008006" key="4">
    <source>
        <dbReference type="Google" id="ProtNLM"/>
    </source>
</evidence>
<accession>Q9A8M8</accession>
<dbReference type="eggNOG" id="COG3134">
    <property type="taxonomic scope" value="Bacteria"/>
</dbReference>
<dbReference type="STRING" id="190650.CC_1325"/>
<proteinExistence type="predicted"/>
<dbReference type="AlphaFoldDB" id="Q9A8M8"/>
<dbReference type="PIR" id="F87413">
    <property type="entry name" value="F87413"/>
</dbReference>
<dbReference type="PATRIC" id="fig|190650.5.peg.1353"/>
<evidence type="ECO:0000313" key="3">
    <source>
        <dbReference type="Proteomes" id="UP000001816"/>
    </source>
</evidence>
<protein>
    <recommendedName>
        <fullName evidence="4">17 kDa surface antigen</fullName>
    </recommendedName>
</protein>
<gene>
    <name evidence="2" type="ordered locus">CC_1325</name>
</gene>
<evidence type="ECO:0000313" key="2">
    <source>
        <dbReference type="EMBL" id="AAK23306.1"/>
    </source>
</evidence>
<feature type="compositionally biased region" description="Polar residues" evidence="1">
    <location>
        <begin position="32"/>
        <end position="52"/>
    </location>
</feature>
<name>Q9A8M8_CAUVC</name>
<dbReference type="EnsemblBacteria" id="AAK23306">
    <property type="protein sequence ID" value="AAK23306"/>
    <property type="gene ID" value="CC_1325"/>
</dbReference>
<reference evidence="2 3" key="1">
    <citation type="journal article" date="2001" name="Proc. Natl. Acad. Sci. U.S.A.">
        <title>Complete genome sequence of Caulobacter crescentus.</title>
        <authorList>
            <person name="Nierman W.C."/>
            <person name="Feldblyum T.V."/>
            <person name="Laub M.T."/>
            <person name="Paulsen I.T."/>
            <person name="Nelson K.E."/>
            <person name="Eisen J.A."/>
            <person name="Heidelberg J.F."/>
            <person name="Alley M.R."/>
            <person name="Ohta N."/>
            <person name="Maddock J.R."/>
            <person name="Potocka I."/>
            <person name="Nelson W.C."/>
            <person name="Newton A."/>
            <person name="Stephens C."/>
            <person name="Phadke N.D."/>
            <person name="Ely B."/>
            <person name="DeBoy R.T."/>
            <person name="Dodson R.J."/>
            <person name="Durkin A.S."/>
            <person name="Gwinn M.L."/>
            <person name="Haft D.H."/>
            <person name="Kolonay J.F."/>
            <person name="Smit J."/>
            <person name="Craven M.B."/>
            <person name="Khouri H."/>
            <person name="Shetty J."/>
            <person name="Berry K."/>
            <person name="Utterback T."/>
            <person name="Tran K."/>
            <person name="Wolf A."/>
            <person name="Vamathevan J."/>
            <person name="Ermolaeva M."/>
            <person name="White O."/>
            <person name="Salzberg S.L."/>
            <person name="Venter J.C."/>
            <person name="Shapiro L."/>
            <person name="Fraser C.M."/>
        </authorList>
    </citation>
    <scope>NUCLEOTIDE SEQUENCE [LARGE SCALE GENOMIC DNA]</scope>
    <source>
        <strain evidence="3">ATCC 19089 / CB15</strain>
    </source>
</reference>
<dbReference type="Proteomes" id="UP000001816">
    <property type="component" value="Chromosome"/>
</dbReference>
<keyword evidence="3" id="KW-1185">Reference proteome</keyword>
<dbReference type="KEGG" id="ccr:CC_1325"/>
<sequence>MCVRRQTAEVCQAPFMLAGSKRASTDEPGRTSKATAASRKTGSPMSMTANKSRTSKMKTVLGVTAALVCGVLTPTLASAQAYGSQSYGGAYDRQGYYYDPCQRSTTQRGTGGGLAGAGIGAAIGSGVAARGAKTEGAVLGGLLGAVIGSSIGKNSAACAPGRTPQPRTAHNGYYESQTYRSGGYDDARRDAARDAYYDRSYERSYERYDGYQVDNRSRADANGCTLAESPIYLPDGRVQKRFVRVCPDSNGKYQVVD</sequence>
<dbReference type="HOGENOM" id="CLU_1292500_0_0_5"/>
<evidence type="ECO:0000256" key="1">
    <source>
        <dbReference type="SAM" id="MobiDB-lite"/>
    </source>
</evidence>
<feature type="region of interest" description="Disordered" evidence="1">
    <location>
        <begin position="157"/>
        <end position="185"/>
    </location>
</feature>
<feature type="region of interest" description="Disordered" evidence="1">
    <location>
        <begin position="21"/>
        <end position="53"/>
    </location>
</feature>
<dbReference type="BioCyc" id="CAULO:CC1325-MONOMER"/>
<dbReference type="EMBL" id="AE005673">
    <property type="protein sequence ID" value="AAK23306.1"/>
    <property type="molecule type" value="Genomic_DNA"/>
</dbReference>